<dbReference type="InParanoid" id="A0A804QYQ9"/>
<keyword evidence="2" id="KW-0472">Membrane</keyword>
<dbReference type="AlphaFoldDB" id="A0A804QYQ9"/>
<dbReference type="Gene3D" id="1.10.555.10">
    <property type="entry name" value="Rho GTPase activation protein"/>
    <property type="match status" value="1"/>
</dbReference>
<dbReference type="PANTHER" id="PTHR46265">
    <property type="entry name" value="RHO GTPASE-ACTIVATING PROTEIN 7"/>
    <property type="match status" value="1"/>
</dbReference>
<feature type="domain" description="Rho-GAP" evidence="3">
    <location>
        <begin position="1"/>
        <end position="140"/>
    </location>
</feature>
<evidence type="ECO:0000256" key="1">
    <source>
        <dbReference type="SAM" id="MobiDB-lite"/>
    </source>
</evidence>
<keyword evidence="5" id="KW-1185">Reference proteome</keyword>
<dbReference type="Gramene" id="Zm00001eb370420_T001">
    <property type="protein sequence ID" value="Zm00001eb370420_P001"/>
    <property type="gene ID" value="Zm00001eb370420"/>
</dbReference>
<dbReference type="PANTHER" id="PTHR46265:SF2">
    <property type="entry name" value="RHO GTPASE-ACTIVATING PROTEIN 7"/>
    <property type="match status" value="1"/>
</dbReference>
<reference evidence="4" key="3">
    <citation type="submission" date="2021-05" db="UniProtKB">
        <authorList>
            <consortium name="EnsemblPlants"/>
        </authorList>
    </citation>
    <scope>IDENTIFICATION</scope>
    <source>
        <strain evidence="4">cv. B73</strain>
    </source>
</reference>
<feature type="region of interest" description="Disordered" evidence="1">
    <location>
        <begin position="152"/>
        <end position="184"/>
    </location>
</feature>
<proteinExistence type="predicted"/>
<dbReference type="Pfam" id="PF00620">
    <property type="entry name" value="RhoGAP"/>
    <property type="match status" value="1"/>
</dbReference>
<reference evidence="5" key="1">
    <citation type="journal article" date="2009" name="Science">
        <title>The B73 maize genome: complexity, diversity, and dynamics.</title>
        <authorList>
            <person name="Schnable P.S."/>
            <person name="Ware D."/>
            <person name="Fulton R.S."/>
            <person name="Stein J.C."/>
            <person name="Wei F."/>
            <person name="Pasternak S."/>
            <person name="Liang C."/>
            <person name="Zhang J."/>
            <person name="Fulton L."/>
            <person name="Graves T.A."/>
            <person name="Minx P."/>
            <person name="Reily A.D."/>
            <person name="Courtney L."/>
            <person name="Kruchowski S.S."/>
            <person name="Tomlinson C."/>
            <person name="Strong C."/>
            <person name="Delehaunty K."/>
            <person name="Fronick C."/>
            <person name="Courtney B."/>
            <person name="Rock S.M."/>
            <person name="Belter E."/>
            <person name="Du F."/>
            <person name="Kim K."/>
            <person name="Abbott R.M."/>
            <person name="Cotton M."/>
            <person name="Levy A."/>
            <person name="Marchetto P."/>
            <person name="Ochoa K."/>
            <person name="Jackson S.M."/>
            <person name="Gillam B."/>
            <person name="Chen W."/>
            <person name="Yan L."/>
            <person name="Higginbotham J."/>
            <person name="Cardenas M."/>
            <person name="Waligorski J."/>
            <person name="Applebaum E."/>
            <person name="Phelps L."/>
            <person name="Falcone J."/>
            <person name="Kanchi K."/>
            <person name="Thane T."/>
            <person name="Scimone A."/>
            <person name="Thane N."/>
            <person name="Henke J."/>
            <person name="Wang T."/>
            <person name="Ruppert J."/>
            <person name="Shah N."/>
            <person name="Rotter K."/>
            <person name="Hodges J."/>
            <person name="Ingenthron E."/>
            <person name="Cordes M."/>
            <person name="Kohlberg S."/>
            <person name="Sgro J."/>
            <person name="Delgado B."/>
            <person name="Mead K."/>
            <person name="Chinwalla A."/>
            <person name="Leonard S."/>
            <person name="Crouse K."/>
            <person name="Collura K."/>
            <person name="Kudrna D."/>
            <person name="Currie J."/>
            <person name="He R."/>
            <person name="Angelova A."/>
            <person name="Rajasekar S."/>
            <person name="Mueller T."/>
            <person name="Lomeli R."/>
            <person name="Scara G."/>
            <person name="Ko A."/>
            <person name="Delaney K."/>
            <person name="Wissotski M."/>
            <person name="Lopez G."/>
            <person name="Campos D."/>
            <person name="Braidotti M."/>
            <person name="Ashley E."/>
            <person name="Golser W."/>
            <person name="Kim H."/>
            <person name="Lee S."/>
            <person name="Lin J."/>
            <person name="Dujmic Z."/>
            <person name="Kim W."/>
            <person name="Talag J."/>
            <person name="Zuccolo A."/>
            <person name="Fan C."/>
            <person name="Sebastian A."/>
            <person name="Kramer M."/>
            <person name="Spiegel L."/>
            <person name="Nascimento L."/>
            <person name="Zutavern T."/>
            <person name="Miller B."/>
            <person name="Ambroise C."/>
            <person name="Muller S."/>
            <person name="Spooner W."/>
            <person name="Narechania A."/>
            <person name="Ren L."/>
            <person name="Wei S."/>
            <person name="Kumari S."/>
            <person name="Faga B."/>
            <person name="Levy M.J."/>
            <person name="McMahan L."/>
            <person name="Van Buren P."/>
            <person name="Vaughn M.W."/>
            <person name="Ying K."/>
            <person name="Yeh C.-T."/>
            <person name="Emrich S.J."/>
            <person name="Jia Y."/>
            <person name="Kalyanaraman A."/>
            <person name="Hsia A.-P."/>
            <person name="Barbazuk W.B."/>
            <person name="Baucom R.S."/>
            <person name="Brutnell T.P."/>
            <person name="Carpita N.C."/>
            <person name="Chaparro C."/>
            <person name="Chia J.-M."/>
            <person name="Deragon J.-M."/>
            <person name="Estill J.C."/>
            <person name="Fu Y."/>
            <person name="Jeddeloh J.A."/>
            <person name="Han Y."/>
            <person name="Lee H."/>
            <person name="Li P."/>
            <person name="Lisch D.R."/>
            <person name="Liu S."/>
            <person name="Liu Z."/>
            <person name="Nagel D.H."/>
            <person name="McCann M.C."/>
            <person name="SanMiguel P."/>
            <person name="Myers A.M."/>
            <person name="Nettleton D."/>
            <person name="Nguyen J."/>
            <person name="Penning B.W."/>
            <person name="Ponnala L."/>
            <person name="Schneider K.L."/>
            <person name="Schwartz D.C."/>
            <person name="Sharma A."/>
            <person name="Soderlund C."/>
            <person name="Springer N.M."/>
            <person name="Sun Q."/>
            <person name="Wang H."/>
            <person name="Waterman M."/>
            <person name="Westerman R."/>
            <person name="Wolfgruber T.K."/>
            <person name="Yang L."/>
            <person name="Yu Y."/>
            <person name="Zhang L."/>
            <person name="Zhou S."/>
            <person name="Zhu Q."/>
            <person name="Bennetzen J.L."/>
            <person name="Dawe R.K."/>
            <person name="Jiang J."/>
            <person name="Jiang N."/>
            <person name="Presting G.G."/>
            <person name="Wessler S.R."/>
            <person name="Aluru S."/>
            <person name="Martienssen R.A."/>
            <person name="Clifton S.W."/>
            <person name="McCombie W.R."/>
            <person name="Wing R.A."/>
            <person name="Wilson R.K."/>
        </authorList>
    </citation>
    <scope>NUCLEOTIDE SEQUENCE [LARGE SCALE GENOMIC DNA]</scope>
    <source>
        <strain evidence="5">cv. B73</strain>
    </source>
</reference>
<dbReference type="InterPro" id="IPR000198">
    <property type="entry name" value="RhoGAP_dom"/>
</dbReference>
<sequence length="184" mass="20332">MYPRAQDYSCIPFLSMFTMWFIVCTLFHLLRPQTKDARINAMRSAISETFPEPNRRLLQRILKMMHTVASHTSENRMTASAVAACMAPLLLRPLLAGECEMDEVFDMDGDDSAQLLAAANAANSAQGIVATLLEEYEGIFHDEHLICSLSPESQIEDSGTEASTDDGNLEAKGNGFHDAENDVD</sequence>
<keyword evidence="2" id="KW-1133">Transmembrane helix</keyword>
<name>A0A804QYQ9_MAIZE</name>
<feature type="compositionally biased region" description="Basic and acidic residues" evidence="1">
    <location>
        <begin position="175"/>
        <end position="184"/>
    </location>
</feature>
<dbReference type="InterPro" id="IPR008936">
    <property type="entry name" value="Rho_GTPase_activation_prot"/>
</dbReference>
<dbReference type="PROSITE" id="PS50238">
    <property type="entry name" value="RHOGAP"/>
    <property type="match status" value="1"/>
</dbReference>
<evidence type="ECO:0000256" key="2">
    <source>
        <dbReference type="SAM" id="Phobius"/>
    </source>
</evidence>
<reference evidence="4" key="2">
    <citation type="submission" date="2019-07" db="EMBL/GenBank/DDBJ databases">
        <authorList>
            <person name="Seetharam A."/>
            <person name="Woodhouse M."/>
            <person name="Cannon E."/>
        </authorList>
    </citation>
    <scope>NUCLEOTIDE SEQUENCE [LARGE SCALE GENOMIC DNA]</scope>
    <source>
        <strain evidence="4">cv. B73</strain>
    </source>
</reference>
<keyword evidence="2" id="KW-0812">Transmembrane</keyword>
<protein>
    <recommendedName>
        <fullName evidence="3">Rho-GAP domain-containing protein</fullName>
    </recommendedName>
</protein>
<accession>A0A804QYQ9</accession>
<dbReference type="InterPro" id="IPR052799">
    <property type="entry name" value="Rho_GAP_Regulators"/>
</dbReference>
<feature type="transmembrane region" description="Helical" evidence="2">
    <location>
        <begin position="12"/>
        <end position="30"/>
    </location>
</feature>
<evidence type="ECO:0000259" key="3">
    <source>
        <dbReference type="PROSITE" id="PS50238"/>
    </source>
</evidence>
<evidence type="ECO:0000313" key="4">
    <source>
        <dbReference type="EnsemblPlants" id="Zm00001eb370420_P001"/>
    </source>
</evidence>
<dbReference type="EnsemblPlants" id="Zm00001eb370420_T001">
    <property type="protein sequence ID" value="Zm00001eb370420_P001"/>
    <property type="gene ID" value="Zm00001eb370420"/>
</dbReference>
<feature type="compositionally biased region" description="Acidic residues" evidence="1">
    <location>
        <begin position="154"/>
        <end position="168"/>
    </location>
</feature>
<evidence type="ECO:0000313" key="5">
    <source>
        <dbReference type="Proteomes" id="UP000007305"/>
    </source>
</evidence>
<dbReference type="Proteomes" id="UP000007305">
    <property type="component" value="Chromosome 8"/>
</dbReference>
<organism evidence="4 5">
    <name type="scientific">Zea mays</name>
    <name type="common">Maize</name>
    <dbReference type="NCBI Taxonomy" id="4577"/>
    <lineage>
        <taxon>Eukaryota</taxon>
        <taxon>Viridiplantae</taxon>
        <taxon>Streptophyta</taxon>
        <taxon>Embryophyta</taxon>
        <taxon>Tracheophyta</taxon>
        <taxon>Spermatophyta</taxon>
        <taxon>Magnoliopsida</taxon>
        <taxon>Liliopsida</taxon>
        <taxon>Poales</taxon>
        <taxon>Poaceae</taxon>
        <taxon>PACMAD clade</taxon>
        <taxon>Panicoideae</taxon>
        <taxon>Andropogonodae</taxon>
        <taxon>Andropogoneae</taxon>
        <taxon>Tripsacinae</taxon>
        <taxon>Zea</taxon>
    </lineage>
</organism>
<dbReference type="SUPFAM" id="SSF48350">
    <property type="entry name" value="GTPase activation domain, GAP"/>
    <property type="match status" value="1"/>
</dbReference>
<dbReference type="GO" id="GO:0007165">
    <property type="term" value="P:signal transduction"/>
    <property type="evidence" value="ECO:0007669"/>
    <property type="project" value="InterPro"/>
</dbReference>